<reference evidence="2" key="1">
    <citation type="submission" date="2016-10" db="EMBL/GenBank/DDBJ databases">
        <authorList>
            <person name="Varghese N."/>
            <person name="Submissions S."/>
        </authorList>
    </citation>
    <scope>NUCLEOTIDE SEQUENCE [LARGE SCALE GENOMIC DNA]</scope>
    <source>
        <strain evidence="2">DSM 17044</strain>
    </source>
</reference>
<name>A0A1H7U200_STIAU</name>
<organism evidence="1 2">
    <name type="scientific">Stigmatella aurantiaca</name>
    <dbReference type="NCBI Taxonomy" id="41"/>
    <lineage>
        <taxon>Bacteria</taxon>
        <taxon>Pseudomonadati</taxon>
        <taxon>Myxococcota</taxon>
        <taxon>Myxococcia</taxon>
        <taxon>Myxococcales</taxon>
        <taxon>Cystobacterineae</taxon>
        <taxon>Archangiaceae</taxon>
        <taxon>Stigmatella</taxon>
    </lineage>
</organism>
<gene>
    <name evidence="1" type="ORF">SAMN05444354_109267</name>
</gene>
<proteinExistence type="predicted"/>
<evidence type="ECO:0000313" key="1">
    <source>
        <dbReference type="EMBL" id="SEL90805.1"/>
    </source>
</evidence>
<evidence type="ECO:0000313" key="2">
    <source>
        <dbReference type="Proteomes" id="UP000182719"/>
    </source>
</evidence>
<dbReference type="EMBL" id="FOAP01000009">
    <property type="protein sequence ID" value="SEL90805.1"/>
    <property type="molecule type" value="Genomic_DNA"/>
</dbReference>
<dbReference type="OrthoDB" id="5382662at2"/>
<dbReference type="RefSeq" id="WP_075007935.1">
    <property type="nucleotide sequence ID" value="NZ_FOAP01000009.1"/>
</dbReference>
<protein>
    <submittedName>
        <fullName evidence="1">Uncharacterized protein</fullName>
    </submittedName>
</protein>
<dbReference type="Proteomes" id="UP000182719">
    <property type="component" value="Unassembled WGS sequence"/>
</dbReference>
<keyword evidence="2" id="KW-1185">Reference proteome</keyword>
<sequence>MGDIIDLTLLADVRRYFQKLLDARGLPYFLQKESTKLFQIEPARVELVLRTALRLRDPELPKPPQQAVDYCRQEIRRELIRRVANAMLQTGL</sequence>
<dbReference type="AlphaFoldDB" id="A0A1H7U200"/>
<accession>A0A1H7U200</accession>